<dbReference type="PANTHER" id="PTHR12756:SF24">
    <property type="entry name" value="CYTOSOLIC CARBOXYPEPTIDASE 1"/>
    <property type="match status" value="1"/>
</dbReference>
<dbReference type="AlphaFoldDB" id="A0A060WGC7"/>
<dbReference type="Pfam" id="PF00246">
    <property type="entry name" value="Peptidase_M14"/>
    <property type="match status" value="1"/>
</dbReference>
<dbReference type="GO" id="GO:0004181">
    <property type="term" value="F:metallocarboxypeptidase activity"/>
    <property type="evidence" value="ECO:0007669"/>
    <property type="project" value="InterPro"/>
</dbReference>
<feature type="active site" description="Proton donor/acceptor" evidence="6">
    <location>
        <position position="245"/>
    </location>
</feature>
<dbReference type="EMBL" id="FR904539">
    <property type="protein sequence ID" value="CDQ66323.1"/>
    <property type="molecule type" value="Genomic_DNA"/>
</dbReference>
<evidence type="ECO:0000256" key="6">
    <source>
        <dbReference type="PROSITE-ProRule" id="PRU01379"/>
    </source>
</evidence>
<feature type="compositionally biased region" description="Polar residues" evidence="7">
    <location>
        <begin position="356"/>
        <end position="366"/>
    </location>
</feature>
<dbReference type="GO" id="GO:0008270">
    <property type="term" value="F:zinc ion binding"/>
    <property type="evidence" value="ECO:0007669"/>
    <property type="project" value="InterPro"/>
</dbReference>
<dbReference type="FunFam" id="3.40.630.10:FF:000024">
    <property type="entry name" value="ATP/GTP binding protein 1"/>
    <property type="match status" value="1"/>
</dbReference>
<evidence type="ECO:0000313" key="9">
    <source>
        <dbReference type="EMBL" id="CDQ66323.1"/>
    </source>
</evidence>
<dbReference type="InterPro" id="IPR000834">
    <property type="entry name" value="Peptidase_M14"/>
</dbReference>
<dbReference type="GO" id="GO:0005634">
    <property type="term" value="C:nucleus"/>
    <property type="evidence" value="ECO:0007669"/>
    <property type="project" value="UniProtKB-SubCell"/>
</dbReference>
<proteinExistence type="inferred from homology"/>
<evidence type="ECO:0000256" key="4">
    <source>
        <dbReference type="ARBA" id="ARBA00005988"/>
    </source>
</evidence>
<evidence type="ECO:0000259" key="8">
    <source>
        <dbReference type="PROSITE" id="PS52035"/>
    </source>
</evidence>
<dbReference type="PaxDb" id="8022-A0A060WGC7"/>
<accession>A0A060WGC7</accession>
<evidence type="ECO:0000256" key="2">
    <source>
        <dbReference type="ARBA" id="ARBA00004123"/>
    </source>
</evidence>
<dbReference type="STRING" id="8022.A0A060WGC7"/>
<sequence>MHLQKLEALRTPQTYLREDVLCETLGGNSCPLLTITAMPESTSNDQICQFRNRPLVFLSSRVHPGETNASWVMKGTLEFLMGSSPLAHSLREAYIFKIVPMLNPDGVVNGNHRCSLSGEDLNRQWQNPSPELHPTIYHTKSLLQYLAAIQRAPLVFCDYHGHSRKKNVFMYGCSLKETVWETNISATSCELHEDLGYRTLPKILSQMAPAFSLASCSFVVERSKEATARVVVWREIGVQRSYTMESTLCGCDQGKYKGLQIGTRELEEMGAQFCVALLRLKRLTSPLKLRNHAHLLDVESDLTETRCKGSSTPSTYLLEDEEASFMEEVDYSAESGDEPDNDPNTADPHDNHLSDSESNNYRDSLT</sequence>
<dbReference type="PANTHER" id="PTHR12756">
    <property type="entry name" value="CYTOSOLIC CARBOXYPEPTIDASE"/>
    <property type="match status" value="1"/>
</dbReference>
<dbReference type="InterPro" id="IPR050821">
    <property type="entry name" value="Cytosolic_carboxypeptidase"/>
</dbReference>
<feature type="region of interest" description="Disordered" evidence="7">
    <location>
        <begin position="304"/>
        <end position="366"/>
    </location>
</feature>
<feature type="compositionally biased region" description="Acidic residues" evidence="7">
    <location>
        <begin position="318"/>
        <end position="341"/>
    </location>
</feature>
<dbReference type="CDD" id="cd06906">
    <property type="entry name" value="M14_Nna1"/>
    <property type="match status" value="1"/>
</dbReference>
<evidence type="ECO:0000313" key="10">
    <source>
        <dbReference type="Proteomes" id="UP000193380"/>
    </source>
</evidence>
<evidence type="ECO:0000256" key="1">
    <source>
        <dbReference type="ARBA" id="ARBA00001947"/>
    </source>
</evidence>
<dbReference type="Proteomes" id="UP000193380">
    <property type="component" value="Unassembled WGS sequence"/>
</dbReference>
<evidence type="ECO:0000256" key="3">
    <source>
        <dbReference type="ARBA" id="ARBA00004514"/>
    </source>
</evidence>
<comment type="similarity">
    <text evidence="4 6">Belongs to the peptidase M14 family.</text>
</comment>
<evidence type="ECO:0000256" key="5">
    <source>
        <dbReference type="ARBA" id="ARBA00023242"/>
    </source>
</evidence>
<dbReference type="SUPFAM" id="SSF53187">
    <property type="entry name" value="Zn-dependent exopeptidases"/>
    <property type="match status" value="1"/>
</dbReference>
<reference evidence="9" key="2">
    <citation type="submission" date="2014-03" db="EMBL/GenBank/DDBJ databases">
        <authorList>
            <person name="Genoscope - CEA"/>
        </authorList>
    </citation>
    <scope>NUCLEOTIDE SEQUENCE</scope>
</reference>
<dbReference type="InterPro" id="IPR033852">
    <property type="entry name" value="CBPC1/4"/>
</dbReference>
<comment type="cofactor">
    <cofactor evidence="1">
        <name>Zn(2+)</name>
        <dbReference type="ChEBI" id="CHEBI:29105"/>
    </cofactor>
</comment>
<gene>
    <name evidence="9" type="ORF">GSONMT00075197001</name>
</gene>
<keyword evidence="5" id="KW-0539">Nucleus</keyword>
<dbReference type="GO" id="GO:0006508">
    <property type="term" value="P:proteolysis"/>
    <property type="evidence" value="ECO:0007669"/>
    <property type="project" value="InterPro"/>
</dbReference>
<dbReference type="GO" id="GO:0005829">
    <property type="term" value="C:cytosol"/>
    <property type="evidence" value="ECO:0007669"/>
    <property type="project" value="UniProtKB-SubCell"/>
</dbReference>
<comment type="subcellular location">
    <subcellularLocation>
        <location evidence="3">Cytoplasm</location>
        <location evidence="3">Cytosol</location>
    </subcellularLocation>
    <subcellularLocation>
        <location evidence="2">Nucleus</location>
    </subcellularLocation>
</comment>
<name>A0A060WGC7_ONCMY</name>
<protein>
    <recommendedName>
        <fullName evidence="8">Peptidase M14 domain-containing protein</fullName>
    </recommendedName>
</protein>
<dbReference type="Gene3D" id="3.40.630.10">
    <property type="entry name" value="Zn peptidases"/>
    <property type="match status" value="1"/>
</dbReference>
<evidence type="ECO:0000256" key="7">
    <source>
        <dbReference type="SAM" id="MobiDB-lite"/>
    </source>
</evidence>
<organism evidence="9 10">
    <name type="scientific">Oncorhynchus mykiss</name>
    <name type="common">Rainbow trout</name>
    <name type="synonym">Salmo gairdneri</name>
    <dbReference type="NCBI Taxonomy" id="8022"/>
    <lineage>
        <taxon>Eukaryota</taxon>
        <taxon>Metazoa</taxon>
        <taxon>Chordata</taxon>
        <taxon>Craniata</taxon>
        <taxon>Vertebrata</taxon>
        <taxon>Euteleostomi</taxon>
        <taxon>Actinopterygii</taxon>
        <taxon>Neopterygii</taxon>
        <taxon>Teleostei</taxon>
        <taxon>Protacanthopterygii</taxon>
        <taxon>Salmoniformes</taxon>
        <taxon>Salmonidae</taxon>
        <taxon>Salmoninae</taxon>
        <taxon>Oncorhynchus</taxon>
    </lineage>
</organism>
<feature type="domain" description="Peptidase M14" evidence="8">
    <location>
        <begin position="1"/>
        <end position="281"/>
    </location>
</feature>
<reference evidence="9" key="1">
    <citation type="journal article" date="2014" name="Nat. Commun.">
        <title>The rainbow trout genome provides novel insights into evolution after whole-genome duplication in vertebrates.</title>
        <authorList>
            <person name="Berthelot C."/>
            <person name="Brunet F."/>
            <person name="Chalopin D."/>
            <person name="Juanchich A."/>
            <person name="Bernard M."/>
            <person name="Noel B."/>
            <person name="Bento P."/>
            <person name="Da Silva C."/>
            <person name="Labadie K."/>
            <person name="Alberti A."/>
            <person name="Aury J.M."/>
            <person name="Louis A."/>
            <person name="Dehais P."/>
            <person name="Bardou P."/>
            <person name="Montfort J."/>
            <person name="Klopp C."/>
            <person name="Cabau C."/>
            <person name="Gaspin C."/>
            <person name="Thorgaard G.H."/>
            <person name="Boussaha M."/>
            <person name="Quillet E."/>
            <person name="Guyomard R."/>
            <person name="Galiana D."/>
            <person name="Bobe J."/>
            <person name="Volff J.N."/>
            <person name="Genet C."/>
            <person name="Wincker P."/>
            <person name="Jaillon O."/>
            <person name="Roest Crollius H."/>
            <person name="Guiguen Y."/>
        </authorList>
    </citation>
    <scope>NUCLEOTIDE SEQUENCE [LARGE SCALE GENOMIC DNA]</scope>
</reference>
<dbReference type="PROSITE" id="PS52035">
    <property type="entry name" value="PEPTIDASE_M14"/>
    <property type="match status" value="1"/>
</dbReference>